<protein>
    <submittedName>
        <fullName evidence="2">Uncharacterized protein</fullName>
    </submittedName>
</protein>
<evidence type="ECO:0000313" key="3">
    <source>
        <dbReference type="Proteomes" id="UP001608902"/>
    </source>
</evidence>
<feature type="compositionally biased region" description="Pro residues" evidence="1">
    <location>
        <begin position="51"/>
        <end position="81"/>
    </location>
</feature>
<evidence type="ECO:0000313" key="2">
    <source>
        <dbReference type="EMBL" id="MFH4982080.1"/>
    </source>
</evidence>
<evidence type="ECO:0000256" key="1">
    <source>
        <dbReference type="SAM" id="MobiDB-lite"/>
    </source>
</evidence>
<keyword evidence="3" id="KW-1185">Reference proteome</keyword>
<dbReference type="Proteomes" id="UP001608902">
    <property type="component" value="Unassembled WGS sequence"/>
</dbReference>
<comment type="caution">
    <text evidence="2">The sequence shown here is derived from an EMBL/GenBank/DDBJ whole genome shotgun (WGS) entry which is preliminary data.</text>
</comment>
<sequence>MSLEYSLNMVLTTTKQNYLMQYDHSNLERVNRINYQKEYGSRVFYIYFFPKPNPPSPPPPPHPPHPPQPPEPPKPPNPPDPHPPHGLEQQHPPPPPPNRKA</sequence>
<feature type="compositionally biased region" description="Pro residues" evidence="1">
    <location>
        <begin position="91"/>
        <end position="101"/>
    </location>
</feature>
<accession>A0ABD6F0B0</accession>
<gene>
    <name evidence="2" type="ORF">AB6A40_008789</name>
</gene>
<feature type="region of interest" description="Disordered" evidence="1">
    <location>
        <begin position="50"/>
        <end position="101"/>
    </location>
</feature>
<proteinExistence type="predicted"/>
<dbReference type="AlphaFoldDB" id="A0ABD6F0B0"/>
<name>A0ABD6F0B0_9BILA</name>
<organism evidence="2 3">
    <name type="scientific">Gnathostoma spinigerum</name>
    <dbReference type="NCBI Taxonomy" id="75299"/>
    <lineage>
        <taxon>Eukaryota</taxon>
        <taxon>Metazoa</taxon>
        <taxon>Ecdysozoa</taxon>
        <taxon>Nematoda</taxon>
        <taxon>Chromadorea</taxon>
        <taxon>Rhabditida</taxon>
        <taxon>Spirurina</taxon>
        <taxon>Gnathostomatomorpha</taxon>
        <taxon>Gnathostomatoidea</taxon>
        <taxon>Gnathostomatidae</taxon>
        <taxon>Gnathostoma</taxon>
    </lineage>
</organism>
<reference evidence="2 3" key="1">
    <citation type="submission" date="2024-08" db="EMBL/GenBank/DDBJ databases">
        <title>Gnathostoma spinigerum genome.</title>
        <authorList>
            <person name="Gonzalez-Bertolin B."/>
            <person name="Monzon S."/>
            <person name="Zaballos A."/>
            <person name="Jimenez P."/>
            <person name="Dekumyoy P."/>
            <person name="Varona S."/>
            <person name="Cuesta I."/>
            <person name="Sumanam S."/>
            <person name="Adisakwattana P."/>
            <person name="Gasser R.B."/>
            <person name="Hernandez-Gonzalez A."/>
            <person name="Young N.D."/>
            <person name="Perteguer M.J."/>
        </authorList>
    </citation>
    <scope>NUCLEOTIDE SEQUENCE [LARGE SCALE GENOMIC DNA]</scope>
    <source>
        <strain evidence="2">AL3</strain>
        <tissue evidence="2">Liver</tissue>
    </source>
</reference>
<dbReference type="EMBL" id="JBGFUD010008454">
    <property type="protein sequence ID" value="MFH4982080.1"/>
    <property type="molecule type" value="Genomic_DNA"/>
</dbReference>